<dbReference type="EMBL" id="CAJVQB010041544">
    <property type="protein sequence ID" value="CAG8829618.1"/>
    <property type="molecule type" value="Genomic_DNA"/>
</dbReference>
<evidence type="ECO:0000313" key="1">
    <source>
        <dbReference type="EMBL" id="CAG8829618.1"/>
    </source>
</evidence>
<name>A0ABN7WEG4_GIGMA</name>
<reference evidence="1 2" key="1">
    <citation type="submission" date="2021-06" db="EMBL/GenBank/DDBJ databases">
        <authorList>
            <person name="Kallberg Y."/>
            <person name="Tangrot J."/>
            <person name="Rosling A."/>
        </authorList>
    </citation>
    <scope>NUCLEOTIDE SEQUENCE [LARGE SCALE GENOMIC DNA]</scope>
    <source>
        <strain evidence="1 2">120-4 pot B 10/14</strain>
    </source>
</reference>
<accession>A0ABN7WEG4</accession>
<keyword evidence="2" id="KW-1185">Reference proteome</keyword>
<sequence length="199" mass="23444">MTQRQTNIEENFGDNIDDNDENEYLLASFLSSKNGVRQNVQEISTIITHKRGLPHVHIIIRVNPKLPIDQVDKIISAEMPQENMHLRELVKKFMIHKQQHSPRYLRNKDLKTVNGTVFSSYQEAAQEMGLFKIDNENVFTKKEAVENFYTFLKLHFLFVQLILDAFLAIELWKKFNNYLFLDIQEQTCYNHTLSINITL</sequence>
<dbReference type="Proteomes" id="UP000789901">
    <property type="component" value="Unassembled WGS sequence"/>
</dbReference>
<organism evidence="1 2">
    <name type="scientific">Gigaspora margarita</name>
    <dbReference type="NCBI Taxonomy" id="4874"/>
    <lineage>
        <taxon>Eukaryota</taxon>
        <taxon>Fungi</taxon>
        <taxon>Fungi incertae sedis</taxon>
        <taxon>Mucoromycota</taxon>
        <taxon>Glomeromycotina</taxon>
        <taxon>Glomeromycetes</taxon>
        <taxon>Diversisporales</taxon>
        <taxon>Gigasporaceae</taxon>
        <taxon>Gigaspora</taxon>
    </lineage>
</organism>
<protein>
    <submittedName>
        <fullName evidence="1">41172_t:CDS:1</fullName>
    </submittedName>
</protein>
<evidence type="ECO:0000313" key="2">
    <source>
        <dbReference type="Proteomes" id="UP000789901"/>
    </source>
</evidence>
<comment type="caution">
    <text evidence="1">The sequence shown here is derived from an EMBL/GenBank/DDBJ whole genome shotgun (WGS) entry which is preliminary data.</text>
</comment>
<gene>
    <name evidence="1" type="ORF">GMARGA_LOCUS30033</name>
</gene>
<proteinExistence type="predicted"/>